<name>A0ABV3QJF6_9GAMM</name>
<feature type="domain" description="Multidrug resistance protein MdtA-like alpha-helical hairpin" evidence="7">
    <location>
        <begin position="123"/>
        <end position="185"/>
    </location>
</feature>
<evidence type="ECO:0000259" key="8">
    <source>
        <dbReference type="Pfam" id="PF25917"/>
    </source>
</evidence>
<reference evidence="11 12" key="1">
    <citation type="submission" date="2024-06" db="EMBL/GenBank/DDBJ databases">
        <authorList>
            <person name="Woo H."/>
        </authorList>
    </citation>
    <scope>NUCLEOTIDE SEQUENCE [LARGE SCALE GENOMIC DNA]</scope>
    <source>
        <strain evidence="11 12">S2-g</strain>
    </source>
</reference>
<dbReference type="Gene3D" id="1.10.287.470">
    <property type="entry name" value="Helix hairpin bin"/>
    <property type="match status" value="1"/>
</dbReference>
<dbReference type="InterPro" id="IPR058792">
    <property type="entry name" value="Beta-barrel_RND_2"/>
</dbReference>
<keyword evidence="6" id="KW-1133">Transmembrane helix</keyword>
<evidence type="ECO:0000313" key="12">
    <source>
        <dbReference type="Proteomes" id="UP001556170"/>
    </source>
</evidence>
<keyword evidence="3" id="KW-0813">Transport</keyword>
<keyword evidence="6" id="KW-0812">Transmembrane</keyword>
<feature type="domain" description="Multidrug resistance protein MdtA-like C-terminal permuted SH3" evidence="10">
    <location>
        <begin position="315"/>
        <end position="368"/>
    </location>
</feature>
<protein>
    <submittedName>
        <fullName evidence="11">Efflux RND transporter periplasmic adaptor subunit</fullName>
    </submittedName>
</protein>
<dbReference type="InterPro" id="IPR058627">
    <property type="entry name" value="MdtA-like_C"/>
</dbReference>
<dbReference type="RefSeq" id="WP_367843014.1">
    <property type="nucleotide sequence ID" value="NZ_JBFOHL010000001.1"/>
</dbReference>
<dbReference type="Pfam" id="PF25954">
    <property type="entry name" value="Beta-barrel_RND_2"/>
    <property type="match status" value="1"/>
</dbReference>
<comment type="similarity">
    <text evidence="2">Belongs to the membrane fusion protein (MFP) (TC 8.A.1) family.</text>
</comment>
<organism evidence="11 12">
    <name type="scientific">Rhodanobacter geophilus</name>
    <dbReference type="NCBI Taxonomy" id="3162488"/>
    <lineage>
        <taxon>Bacteria</taxon>
        <taxon>Pseudomonadati</taxon>
        <taxon>Pseudomonadota</taxon>
        <taxon>Gammaproteobacteria</taxon>
        <taxon>Lysobacterales</taxon>
        <taxon>Rhodanobacteraceae</taxon>
        <taxon>Rhodanobacter</taxon>
    </lineage>
</organism>
<feature type="coiled-coil region" evidence="4">
    <location>
        <begin position="162"/>
        <end position="189"/>
    </location>
</feature>
<keyword evidence="6" id="KW-0472">Membrane</keyword>
<comment type="subcellular location">
    <subcellularLocation>
        <location evidence="1">Cell envelope</location>
    </subcellularLocation>
</comment>
<feature type="domain" description="CusB-like beta-barrel" evidence="9">
    <location>
        <begin position="236"/>
        <end position="307"/>
    </location>
</feature>
<gene>
    <name evidence="11" type="ORF">ABQJ56_00430</name>
</gene>
<dbReference type="PANTHER" id="PTHR30469:SF37">
    <property type="entry name" value="RAGD PROTEIN"/>
    <property type="match status" value="1"/>
</dbReference>
<dbReference type="InterPro" id="IPR058625">
    <property type="entry name" value="MdtA-like_BSH"/>
</dbReference>
<dbReference type="InterPro" id="IPR006143">
    <property type="entry name" value="RND_pump_MFP"/>
</dbReference>
<evidence type="ECO:0000259" key="7">
    <source>
        <dbReference type="Pfam" id="PF25876"/>
    </source>
</evidence>
<keyword evidence="12" id="KW-1185">Reference proteome</keyword>
<dbReference type="Pfam" id="PF25967">
    <property type="entry name" value="RND-MFP_C"/>
    <property type="match status" value="1"/>
</dbReference>
<dbReference type="EMBL" id="JBFOHL010000001">
    <property type="protein sequence ID" value="MEW9622697.1"/>
    <property type="molecule type" value="Genomic_DNA"/>
</dbReference>
<comment type="caution">
    <text evidence="11">The sequence shown here is derived from an EMBL/GenBank/DDBJ whole genome shotgun (WGS) entry which is preliminary data.</text>
</comment>
<evidence type="ECO:0000259" key="10">
    <source>
        <dbReference type="Pfam" id="PF25967"/>
    </source>
</evidence>
<sequence length="396" mass="41147">MSQLDPHTPPQAAAPRGLRTAGIAAAVVAAIVVVYGLVSRVHGTEQMRDWTQQQALPVVAVVQPEMAAGQPTLQLPGRLQAFVSAPIYARVSGYLKSWNTDIGAHVKKGDLLGTIETPDVDQQLAQAQASLGVARANARLAQISASRWQAMAGTDAVAQQDIDQRTSALNAAEAQVKAAQAQVDQLEVEKGFAKLVAPFDGTVTARDTDVGALINVGSGAGPELFVVSDTSKLRLYVNVPQNYVPQVPKGTRAVLRVPEHPGRTYTATVLDSAGAVNASSGTTLMQLLVDNRKGELMPGGFASVELDLGAARNDLSVPSSALVFNGKGMQVATLGADDSVTFKPVTVLRDDGKHAVIGSGLEAGDKVIDSPPDGIGTGDHVRVAGQPQADDSHAKG</sequence>
<dbReference type="NCBIfam" id="TIGR01730">
    <property type="entry name" value="RND_mfp"/>
    <property type="match status" value="1"/>
</dbReference>
<feature type="transmembrane region" description="Helical" evidence="6">
    <location>
        <begin position="20"/>
        <end position="38"/>
    </location>
</feature>
<proteinExistence type="inferred from homology"/>
<dbReference type="PANTHER" id="PTHR30469">
    <property type="entry name" value="MULTIDRUG RESISTANCE PROTEIN MDTA"/>
    <property type="match status" value="1"/>
</dbReference>
<keyword evidence="4" id="KW-0175">Coiled coil</keyword>
<evidence type="ECO:0000256" key="4">
    <source>
        <dbReference type="SAM" id="Coils"/>
    </source>
</evidence>
<feature type="domain" description="Multidrug resistance protein MdtA-like barrel-sandwich hybrid" evidence="8">
    <location>
        <begin position="86"/>
        <end position="218"/>
    </location>
</feature>
<dbReference type="Pfam" id="PF25876">
    <property type="entry name" value="HH_MFP_RND"/>
    <property type="match status" value="1"/>
</dbReference>
<evidence type="ECO:0000256" key="5">
    <source>
        <dbReference type="SAM" id="MobiDB-lite"/>
    </source>
</evidence>
<feature type="region of interest" description="Disordered" evidence="5">
    <location>
        <begin position="363"/>
        <end position="396"/>
    </location>
</feature>
<dbReference type="InterPro" id="IPR058624">
    <property type="entry name" value="MdtA-like_HH"/>
</dbReference>
<evidence type="ECO:0000256" key="1">
    <source>
        <dbReference type="ARBA" id="ARBA00004196"/>
    </source>
</evidence>
<dbReference type="SUPFAM" id="SSF111369">
    <property type="entry name" value="HlyD-like secretion proteins"/>
    <property type="match status" value="1"/>
</dbReference>
<dbReference type="Pfam" id="PF25917">
    <property type="entry name" value="BSH_RND"/>
    <property type="match status" value="1"/>
</dbReference>
<dbReference type="Gene3D" id="2.40.30.170">
    <property type="match status" value="1"/>
</dbReference>
<evidence type="ECO:0000256" key="2">
    <source>
        <dbReference type="ARBA" id="ARBA00009477"/>
    </source>
</evidence>
<dbReference type="Proteomes" id="UP001556170">
    <property type="component" value="Unassembled WGS sequence"/>
</dbReference>
<evidence type="ECO:0000259" key="9">
    <source>
        <dbReference type="Pfam" id="PF25954"/>
    </source>
</evidence>
<evidence type="ECO:0000256" key="6">
    <source>
        <dbReference type="SAM" id="Phobius"/>
    </source>
</evidence>
<dbReference type="Gene3D" id="2.40.50.100">
    <property type="match status" value="1"/>
</dbReference>
<dbReference type="Gene3D" id="2.40.420.20">
    <property type="match status" value="1"/>
</dbReference>
<accession>A0ABV3QJF6</accession>
<evidence type="ECO:0000313" key="11">
    <source>
        <dbReference type="EMBL" id="MEW9622697.1"/>
    </source>
</evidence>
<evidence type="ECO:0000256" key="3">
    <source>
        <dbReference type="ARBA" id="ARBA00022448"/>
    </source>
</evidence>